<organism evidence="2">
    <name type="scientific">Cuerna arida</name>
    <dbReference type="NCBI Taxonomy" id="1464854"/>
    <lineage>
        <taxon>Eukaryota</taxon>
        <taxon>Metazoa</taxon>
        <taxon>Ecdysozoa</taxon>
        <taxon>Arthropoda</taxon>
        <taxon>Hexapoda</taxon>
        <taxon>Insecta</taxon>
        <taxon>Pterygota</taxon>
        <taxon>Neoptera</taxon>
        <taxon>Paraneoptera</taxon>
        <taxon>Hemiptera</taxon>
        <taxon>Auchenorrhyncha</taxon>
        <taxon>Membracoidea</taxon>
        <taxon>Cicadellidae</taxon>
        <taxon>Cicadellinae</taxon>
        <taxon>Proconiini</taxon>
        <taxon>Cuerna</taxon>
    </lineage>
</organism>
<dbReference type="InterPro" id="IPR036051">
    <property type="entry name" value="KRAB_dom_sf"/>
</dbReference>
<evidence type="ECO:0008006" key="3">
    <source>
        <dbReference type="Google" id="ProtNLM"/>
    </source>
</evidence>
<name>A0A1B6GNP4_9HEMI</name>
<feature type="region of interest" description="Disordered" evidence="1">
    <location>
        <begin position="60"/>
        <end position="88"/>
    </location>
</feature>
<dbReference type="PANTHER" id="PTHR14112:SF1">
    <property type="entry name" value="KRAB-RELATED DOMAIN-CONTAINING PROTEIN"/>
    <property type="match status" value="1"/>
</dbReference>
<evidence type="ECO:0000313" key="2">
    <source>
        <dbReference type="EMBL" id="JAS64066.1"/>
    </source>
</evidence>
<dbReference type="GO" id="GO:0006355">
    <property type="term" value="P:regulation of DNA-templated transcription"/>
    <property type="evidence" value="ECO:0007669"/>
    <property type="project" value="InterPro"/>
</dbReference>
<protein>
    <recommendedName>
        <fullName evidence="3">KRAB domain-containing protein</fullName>
    </recommendedName>
</protein>
<feature type="non-terminal residue" evidence="2">
    <location>
        <position position="1"/>
    </location>
</feature>
<feature type="compositionally biased region" description="Basic and acidic residues" evidence="1">
    <location>
        <begin position="67"/>
        <end position="88"/>
    </location>
</feature>
<reference evidence="2" key="1">
    <citation type="submission" date="2015-11" db="EMBL/GenBank/DDBJ databases">
        <title>De novo transcriptome assembly of four potential Pierce s Disease insect vectors from Arizona vineyards.</title>
        <authorList>
            <person name="Tassone E.E."/>
        </authorList>
    </citation>
    <scope>NUCLEOTIDE SEQUENCE</scope>
</reference>
<dbReference type="AlphaFoldDB" id="A0A1B6GNP4"/>
<sequence length="104" mass="12133">VSMQEPSFPTEAEVCSYFPQEEWVVMTDFEKMSFRNIFHNYNMMKVLGFNPEKPQFMIHSSQKSSLKRKEGKSNGPVPEKKAHQEMSETKAIINVYGEEHQMPT</sequence>
<evidence type="ECO:0000256" key="1">
    <source>
        <dbReference type="SAM" id="MobiDB-lite"/>
    </source>
</evidence>
<dbReference type="PANTHER" id="PTHR14112">
    <property type="entry name" value="SYNOVIAL SARCOMA, X MEMBER"/>
    <property type="match status" value="1"/>
</dbReference>
<dbReference type="EMBL" id="GECZ01005703">
    <property type="protein sequence ID" value="JAS64066.1"/>
    <property type="molecule type" value="Transcribed_RNA"/>
</dbReference>
<accession>A0A1B6GNP4</accession>
<proteinExistence type="predicted"/>
<gene>
    <name evidence="2" type="ORF">g.309</name>
</gene>
<dbReference type="SUPFAM" id="SSF109640">
    <property type="entry name" value="KRAB domain (Kruppel-associated box)"/>
    <property type="match status" value="1"/>
</dbReference>